<dbReference type="InterPro" id="IPR007527">
    <property type="entry name" value="Znf_SWIM"/>
</dbReference>
<gene>
    <name evidence="3" type="ORF">H4Q32_000581</name>
</gene>
<dbReference type="InterPro" id="IPR051703">
    <property type="entry name" value="NF-kappa-B_Signaling_Reg"/>
</dbReference>
<dbReference type="InterPro" id="IPR019080">
    <property type="entry name" value="YqaJ_viral_recombinase"/>
</dbReference>
<comment type="caution">
    <text evidence="3">The sequence shown here is derived from an EMBL/GenBank/DDBJ whole genome shotgun (WGS) entry which is preliminary data.</text>
</comment>
<evidence type="ECO:0000313" key="4">
    <source>
        <dbReference type="Proteomes" id="UP000830375"/>
    </source>
</evidence>
<dbReference type="SUPFAM" id="SSF52980">
    <property type="entry name" value="Restriction endonuclease-like"/>
    <property type="match status" value="1"/>
</dbReference>
<keyword evidence="4" id="KW-1185">Reference proteome</keyword>
<dbReference type="EMBL" id="JACTAM010000022">
    <property type="protein sequence ID" value="KAI2650563.1"/>
    <property type="molecule type" value="Genomic_DNA"/>
</dbReference>
<dbReference type="PANTHER" id="PTHR46609">
    <property type="entry name" value="EXONUCLEASE, PHAGE-TYPE/RECB, C-TERMINAL DOMAIN-CONTAINING PROTEIN"/>
    <property type="match status" value="1"/>
</dbReference>
<keyword evidence="1" id="KW-0863">Zinc-finger</keyword>
<dbReference type="InterPro" id="IPR011335">
    <property type="entry name" value="Restrct_endonuc-II-like"/>
</dbReference>
<dbReference type="PANTHER" id="PTHR46609:SF7">
    <property type="match status" value="1"/>
</dbReference>
<organism evidence="3 4">
    <name type="scientific">Labeo rohita</name>
    <name type="common">Indian major carp</name>
    <name type="synonym">Cyprinus rohita</name>
    <dbReference type="NCBI Taxonomy" id="84645"/>
    <lineage>
        <taxon>Eukaryota</taxon>
        <taxon>Metazoa</taxon>
        <taxon>Chordata</taxon>
        <taxon>Craniata</taxon>
        <taxon>Vertebrata</taxon>
        <taxon>Euteleostomi</taxon>
        <taxon>Actinopterygii</taxon>
        <taxon>Neopterygii</taxon>
        <taxon>Teleostei</taxon>
        <taxon>Ostariophysi</taxon>
        <taxon>Cypriniformes</taxon>
        <taxon>Cyprinidae</taxon>
        <taxon>Labeoninae</taxon>
        <taxon>Labeonini</taxon>
        <taxon>Labeo</taxon>
    </lineage>
</organism>
<reference evidence="3 4" key="1">
    <citation type="submission" date="2022-01" db="EMBL/GenBank/DDBJ databases">
        <title>A high-quality chromosome-level genome assembly of rohu carp, Labeo rohita.</title>
        <authorList>
            <person name="Arick M.A. II"/>
            <person name="Hsu C.-Y."/>
            <person name="Magbanua Z."/>
            <person name="Pechanova O."/>
            <person name="Grover C."/>
            <person name="Miller E."/>
            <person name="Thrash A."/>
            <person name="Ezzel L."/>
            <person name="Alam S."/>
            <person name="Benzie J."/>
            <person name="Hamilton M."/>
            <person name="Karsi A."/>
            <person name="Lawrence M.L."/>
            <person name="Peterson D.G."/>
        </authorList>
    </citation>
    <scope>NUCLEOTIDE SEQUENCE [LARGE SCALE GENOMIC DNA]</scope>
    <source>
        <strain evidence="4">BAU-BD-2019</strain>
        <tissue evidence="3">Blood</tissue>
    </source>
</reference>
<dbReference type="Gene3D" id="3.90.320.10">
    <property type="match status" value="1"/>
</dbReference>
<evidence type="ECO:0000259" key="2">
    <source>
        <dbReference type="PROSITE" id="PS50966"/>
    </source>
</evidence>
<name>A0ABQ8LLP0_LABRO</name>
<evidence type="ECO:0000313" key="3">
    <source>
        <dbReference type="EMBL" id="KAI2650563.1"/>
    </source>
</evidence>
<accession>A0ABQ8LLP0</accession>
<feature type="domain" description="SWIM-type" evidence="2">
    <location>
        <begin position="65"/>
        <end position="105"/>
    </location>
</feature>
<keyword evidence="1" id="KW-0862">Zinc</keyword>
<sequence>MEFTQSLQHLPEIHLDDVHRLADKFSLTTRSKLDKGYKFFIEQYLFAYEGKHFVLSHPTYVSGGVRITVTFHAKEVPVVVKCMSCTCSAGKALCNHIVALLFQSAHYCTMGFKTVPLPLSCTSSLQTWHRPRTHGIAPEATNDMVVRKPVPKTKDHARTGVKCTLYRAYGGPLPDPHIIASAEKLQDKRPQPGICKLLHGLEALNFVDSKCGPVPFGSLLSYQCPPEISRDIIKHPGAPGFPQLPLEGYNFKFNFQFEPNYKQQCHLESLKVSREMSAAIEEETRLQSECQLWTQVRKPRLTASRFGEICHVRGESTAKSLAARILRGTPQTAAMKRGLDLEPDILRQYSEFCDVSVMQCGVIIHPDAPHLAASPDAKVFNPRETPPFGLAEVKSCDVEDVAQVKHLITVRGQACLKKNHKYYHQVQGQLALSGLQWCDFITDTHTDFTVERVFRDEEIINSMRQKLDYFYHNIYMDALLR</sequence>
<dbReference type="CDD" id="cd22343">
    <property type="entry name" value="PDDEXK_lambda_exonuclease-like"/>
    <property type="match status" value="1"/>
</dbReference>
<evidence type="ECO:0000256" key="1">
    <source>
        <dbReference type="PROSITE-ProRule" id="PRU00325"/>
    </source>
</evidence>
<dbReference type="PROSITE" id="PS50966">
    <property type="entry name" value="ZF_SWIM"/>
    <property type="match status" value="1"/>
</dbReference>
<dbReference type="Proteomes" id="UP000830375">
    <property type="component" value="Unassembled WGS sequence"/>
</dbReference>
<dbReference type="Pfam" id="PF09588">
    <property type="entry name" value="YqaJ"/>
    <property type="match status" value="1"/>
</dbReference>
<proteinExistence type="predicted"/>
<protein>
    <submittedName>
        <fullName evidence="3">3-phosphoshikimate 1-carboxyvinyltransferase</fullName>
    </submittedName>
</protein>
<dbReference type="InterPro" id="IPR011604">
    <property type="entry name" value="PDDEXK-like_dom_sf"/>
</dbReference>
<keyword evidence="1" id="KW-0479">Metal-binding</keyword>